<dbReference type="Pfam" id="PF07963">
    <property type="entry name" value="N_methyl"/>
    <property type="match status" value="1"/>
</dbReference>
<feature type="transmembrane region" description="Helical" evidence="1">
    <location>
        <begin position="20"/>
        <end position="42"/>
    </location>
</feature>
<reference evidence="2 3" key="1">
    <citation type="submission" date="2022-01" db="EMBL/GenBank/DDBJ databases">
        <authorList>
            <person name="Won M."/>
            <person name="Kim S.-J."/>
            <person name="Kwon S.-W."/>
        </authorList>
    </citation>
    <scope>NUCLEOTIDE SEQUENCE [LARGE SCALE GENOMIC DNA]</scope>
    <source>
        <strain evidence="2 3">KCTC 23505</strain>
    </source>
</reference>
<keyword evidence="1" id="KW-1133">Transmembrane helix</keyword>
<dbReference type="EMBL" id="JAKGBZ010000004">
    <property type="protein sequence ID" value="MCF3945774.1"/>
    <property type="molecule type" value="Genomic_DNA"/>
</dbReference>
<sequence>MIRSAEHRGSDGFTLLEMLVVLALSGMLIAVLAGVISLGIAARARVTAVTTNQRDFADFRRILTRELGRAYPAFVVHGHAGSVDFTGTSDRMTFLAPALDAQGQGMARFHLAFARRQGKAAILIRTALATPTPGPTRTAGFARGLASLRIAYFGRPRSGGTPRWQDSWIARLSPPSLVAIRVAFPKGDRRSWPALVIHPGIDADVTCMIDVATHRCAGR</sequence>
<dbReference type="InterPro" id="IPR012902">
    <property type="entry name" value="N_methyl_site"/>
</dbReference>
<organism evidence="2 3">
    <name type="scientific">Acidiphilium iwatense</name>
    <dbReference type="NCBI Taxonomy" id="768198"/>
    <lineage>
        <taxon>Bacteria</taxon>
        <taxon>Pseudomonadati</taxon>
        <taxon>Pseudomonadota</taxon>
        <taxon>Alphaproteobacteria</taxon>
        <taxon>Acetobacterales</taxon>
        <taxon>Acidocellaceae</taxon>
        <taxon>Acidiphilium</taxon>
    </lineage>
</organism>
<keyword evidence="1" id="KW-0472">Membrane</keyword>
<comment type="caution">
    <text evidence="2">The sequence shown here is derived from an EMBL/GenBank/DDBJ whole genome shotgun (WGS) entry which is preliminary data.</text>
</comment>
<keyword evidence="1" id="KW-0812">Transmembrane</keyword>
<dbReference type="NCBIfam" id="TIGR02532">
    <property type="entry name" value="IV_pilin_GFxxxE"/>
    <property type="match status" value="1"/>
</dbReference>
<dbReference type="Proteomes" id="UP001521209">
    <property type="component" value="Unassembled WGS sequence"/>
</dbReference>
<evidence type="ECO:0000256" key="1">
    <source>
        <dbReference type="SAM" id="Phobius"/>
    </source>
</evidence>
<protein>
    <submittedName>
        <fullName evidence="2">Prepilin-type N-terminal cleavage/methylation domain-containing protein</fullName>
    </submittedName>
</protein>
<evidence type="ECO:0000313" key="2">
    <source>
        <dbReference type="EMBL" id="MCF3945774.1"/>
    </source>
</evidence>
<accession>A0ABS9DSX8</accession>
<gene>
    <name evidence="2" type="ORF">L2A60_03625</name>
</gene>
<dbReference type="RefSeq" id="WP_235703008.1">
    <property type="nucleotide sequence ID" value="NZ_JAKGBZ010000004.1"/>
</dbReference>
<evidence type="ECO:0000313" key="3">
    <source>
        <dbReference type="Proteomes" id="UP001521209"/>
    </source>
</evidence>
<name>A0ABS9DSX8_9PROT</name>
<keyword evidence="3" id="KW-1185">Reference proteome</keyword>
<proteinExistence type="predicted"/>